<protein>
    <recommendedName>
        <fullName evidence="4">DUF4283 domain-containing protein</fullName>
    </recommendedName>
</protein>
<comment type="caution">
    <text evidence="2">The sequence shown here is derived from an EMBL/GenBank/DDBJ whole genome shotgun (WGS) entry which is preliminary data.</text>
</comment>
<dbReference type="AlphaFoldDB" id="A0A438KD99"/>
<feature type="compositionally biased region" description="Polar residues" evidence="1">
    <location>
        <begin position="320"/>
        <end position="329"/>
    </location>
</feature>
<dbReference type="EMBL" id="QGNW01000009">
    <property type="protein sequence ID" value="RVX19192.1"/>
    <property type="molecule type" value="Genomic_DNA"/>
</dbReference>
<proteinExistence type="predicted"/>
<evidence type="ECO:0008006" key="4">
    <source>
        <dbReference type="Google" id="ProtNLM"/>
    </source>
</evidence>
<evidence type="ECO:0000256" key="1">
    <source>
        <dbReference type="SAM" id="MobiDB-lite"/>
    </source>
</evidence>
<name>A0A438KD99_VITVI</name>
<gene>
    <name evidence="2" type="ORF">CK203_008532</name>
</gene>
<dbReference type="Proteomes" id="UP000288805">
    <property type="component" value="Unassembled WGS sequence"/>
</dbReference>
<evidence type="ECO:0000313" key="3">
    <source>
        <dbReference type="Proteomes" id="UP000288805"/>
    </source>
</evidence>
<organism evidence="2 3">
    <name type="scientific">Vitis vinifera</name>
    <name type="common">Grape</name>
    <dbReference type="NCBI Taxonomy" id="29760"/>
    <lineage>
        <taxon>Eukaryota</taxon>
        <taxon>Viridiplantae</taxon>
        <taxon>Streptophyta</taxon>
        <taxon>Embryophyta</taxon>
        <taxon>Tracheophyta</taxon>
        <taxon>Spermatophyta</taxon>
        <taxon>Magnoliopsida</taxon>
        <taxon>eudicotyledons</taxon>
        <taxon>Gunneridae</taxon>
        <taxon>Pentapetalae</taxon>
        <taxon>rosids</taxon>
        <taxon>Vitales</taxon>
        <taxon>Vitaceae</taxon>
        <taxon>Viteae</taxon>
        <taxon>Vitis</taxon>
    </lineage>
</organism>
<feature type="region of interest" description="Disordered" evidence="1">
    <location>
        <begin position="314"/>
        <end position="371"/>
    </location>
</feature>
<reference evidence="2 3" key="1">
    <citation type="journal article" date="2018" name="PLoS Genet.">
        <title>Population sequencing reveals clonal diversity and ancestral inbreeding in the grapevine cultivar Chardonnay.</title>
        <authorList>
            <person name="Roach M.J."/>
            <person name="Johnson D.L."/>
            <person name="Bohlmann J."/>
            <person name="van Vuuren H.J."/>
            <person name="Jones S.J."/>
            <person name="Pretorius I.S."/>
            <person name="Schmidt S.A."/>
            <person name="Borneman A.R."/>
        </authorList>
    </citation>
    <scope>NUCLEOTIDE SEQUENCE [LARGE SCALE GENOMIC DNA]</scope>
    <source>
        <strain evidence="3">cv. Chardonnay</strain>
        <tissue evidence="2">Leaf</tissue>
    </source>
</reference>
<sequence>MCFPMGGAAVPLAGLDSESLSQLLEGVEVCYNKVDGKEFCKVWHKGERSFKMESCSNGAGRFIQCSVKSMEAKRFTLIFPEGRGVKAMMWSLFQVVNKGGSERNYYFQIVRLLEQGASIMKCMQKKSRIPWGNLDFGNREESRLRFLNGLWKGGVGVVVGAVEEGYGDGGFLRIYSKDAKGSGREDLRKAISSMQEYISHILTRGVSLWIPWKSRMAPRAREDDSERRICFSKEVEMHPNVMLPTLLEVEDGAWIYTIAITIIREDEEFHHLRTKSTRSKGKFNSIGGGFSPSLKQAVGTHGITRENEGYNCMPLCRSPSPISNSNMAQDSKRKKGLRENQRGPKGVNASKKAQREMEQATSGNDGVGSRLGMDRGEPFLQEGFGVNRHLISFNGPSFRLREQANQALLNFNEPKDSFFTKAFLIRGMEYIKEKYGATMKEETMILLVENNSSRSKVPSWLFQFRSTMIVARSGCFWWMEPMEFARREVGPLDVSMGERIKEKGDVHGLALRGGILIGGLGFQ</sequence>
<evidence type="ECO:0000313" key="2">
    <source>
        <dbReference type="EMBL" id="RVX19192.1"/>
    </source>
</evidence>
<accession>A0A438KD99</accession>